<dbReference type="EMBL" id="CXST01000005">
    <property type="protein sequence ID" value="CTQ47018.1"/>
    <property type="molecule type" value="Genomic_DNA"/>
</dbReference>
<organism evidence="5 6">
    <name type="scientific">Roseibium aggregatum</name>
    <dbReference type="NCBI Taxonomy" id="187304"/>
    <lineage>
        <taxon>Bacteria</taxon>
        <taxon>Pseudomonadati</taxon>
        <taxon>Pseudomonadota</taxon>
        <taxon>Alphaproteobacteria</taxon>
        <taxon>Hyphomicrobiales</taxon>
        <taxon>Stappiaceae</taxon>
        <taxon>Roseibium</taxon>
    </lineage>
</organism>
<dbReference type="InterPro" id="IPR009003">
    <property type="entry name" value="Peptidase_S1_PA"/>
</dbReference>
<keyword evidence="6" id="KW-1185">Reference proteome</keyword>
<dbReference type="InterPro" id="IPR044925">
    <property type="entry name" value="His-Me_finger_sf"/>
</dbReference>
<name>A0A0M6YBF4_9HYPH</name>
<dbReference type="PANTHER" id="PTHR13966:SF5">
    <property type="entry name" value="ENDONUCLEASE G, MITOCHONDRIAL"/>
    <property type="match status" value="1"/>
</dbReference>
<keyword evidence="2" id="KW-0479">Metal-binding</keyword>
<proteinExistence type="predicted"/>
<evidence type="ECO:0000259" key="3">
    <source>
        <dbReference type="SMART" id="SM00477"/>
    </source>
</evidence>
<evidence type="ECO:0000313" key="5">
    <source>
        <dbReference type="EMBL" id="CTQ47018.1"/>
    </source>
</evidence>
<dbReference type="InterPro" id="IPR001604">
    <property type="entry name" value="Endo_G_ENPP1-like_dom"/>
</dbReference>
<accession>A0A0M6YBF4</accession>
<evidence type="ECO:0000259" key="4">
    <source>
        <dbReference type="SMART" id="SM00892"/>
    </source>
</evidence>
<evidence type="ECO:0000313" key="6">
    <source>
        <dbReference type="Proteomes" id="UP000048926"/>
    </source>
</evidence>
<feature type="active site" description="Proton acceptor" evidence="1">
    <location>
        <position position="464"/>
    </location>
</feature>
<dbReference type="OrthoDB" id="500593at2"/>
<dbReference type="GO" id="GO:0046872">
    <property type="term" value="F:metal ion binding"/>
    <property type="evidence" value="ECO:0007669"/>
    <property type="project" value="UniProtKB-KW"/>
</dbReference>
<dbReference type="Pfam" id="PF13365">
    <property type="entry name" value="Trypsin_2"/>
    <property type="match status" value="1"/>
</dbReference>
<dbReference type="InterPro" id="IPR043504">
    <property type="entry name" value="Peptidase_S1_PA_chymotrypsin"/>
</dbReference>
<dbReference type="STRING" id="187304.B0E33_15785"/>
<dbReference type="SUPFAM" id="SSF50494">
    <property type="entry name" value="Trypsin-like serine proteases"/>
    <property type="match status" value="1"/>
</dbReference>
<dbReference type="SMART" id="SM00892">
    <property type="entry name" value="Endonuclease_NS"/>
    <property type="match status" value="1"/>
</dbReference>
<feature type="binding site" evidence="2">
    <location>
        <position position="503"/>
    </location>
    <ligand>
        <name>Mg(2+)</name>
        <dbReference type="ChEBI" id="CHEBI:18420"/>
        <note>catalytic</note>
    </ligand>
</feature>
<dbReference type="SUPFAM" id="SSF54060">
    <property type="entry name" value="His-Me finger endonucleases"/>
    <property type="match status" value="1"/>
</dbReference>
<dbReference type="RefSeq" id="WP_145903912.1">
    <property type="nucleotide sequence ID" value="NZ_CXST01000005.1"/>
</dbReference>
<dbReference type="Proteomes" id="UP000048926">
    <property type="component" value="Unassembled WGS sequence"/>
</dbReference>
<dbReference type="InterPro" id="IPR020821">
    <property type="entry name" value="ENPP1-3/EXOG-like_nuc-like"/>
</dbReference>
<dbReference type="InterPro" id="IPR044929">
    <property type="entry name" value="DNA/RNA_non-sp_Endonuclease_sf"/>
</dbReference>
<dbReference type="PANTHER" id="PTHR13966">
    <property type="entry name" value="ENDONUCLEASE RELATED"/>
    <property type="match status" value="1"/>
</dbReference>
<evidence type="ECO:0000256" key="2">
    <source>
        <dbReference type="PIRSR" id="PIRSR640255-2"/>
    </source>
</evidence>
<dbReference type="AlphaFoldDB" id="A0A0M6YBF4"/>
<dbReference type="CDD" id="cd00091">
    <property type="entry name" value="NUC"/>
    <property type="match status" value="1"/>
</dbReference>
<dbReference type="GO" id="GO:0003676">
    <property type="term" value="F:nucleic acid binding"/>
    <property type="evidence" value="ECO:0007669"/>
    <property type="project" value="InterPro"/>
</dbReference>
<protein>
    <submittedName>
        <fullName evidence="5">V8-like Glu-specific endopeptidase</fullName>
    </submittedName>
</protein>
<feature type="domain" description="DNA/RNA non-specific endonuclease/pyrophosphatase/phosphodiesterase" evidence="4">
    <location>
        <begin position="401"/>
        <end position="628"/>
    </location>
</feature>
<dbReference type="InterPro" id="IPR040255">
    <property type="entry name" value="Non-specific_endonuclease"/>
</dbReference>
<reference evidence="6" key="1">
    <citation type="submission" date="2015-07" db="EMBL/GenBank/DDBJ databases">
        <authorList>
            <person name="Rodrigo-Torres Lidia"/>
            <person name="Arahal R.David."/>
        </authorList>
    </citation>
    <scope>NUCLEOTIDE SEQUENCE [LARGE SCALE GENOMIC DNA]</scope>
    <source>
        <strain evidence="6">CECT 4801</strain>
    </source>
</reference>
<gene>
    <name evidence="5" type="ORF">LAL4801_05478</name>
</gene>
<dbReference type="SMART" id="SM00477">
    <property type="entry name" value="NUC"/>
    <property type="match status" value="1"/>
</dbReference>
<dbReference type="Gene3D" id="3.40.570.10">
    <property type="entry name" value="Extracellular Endonuclease, subunit A"/>
    <property type="match status" value="1"/>
</dbReference>
<evidence type="ECO:0000256" key="1">
    <source>
        <dbReference type="PIRSR" id="PIRSR640255-1"/>
    </source>
</evidence>
<dbReference type="GO" id="GO:0016787">
    <property type="term" value="F:hydrolase activity"/>
    <property type="evidence" value="ECO:0007669"/>
    <property type="project" value="InterPro"/>
</dbReference>
<dbReference type="Gene3D" id="2.40.10.10">
    <property type="entry name" value="Trypsin-like serine proteases"/>
    <property type="match status" value="1"/>
</dbReference>
<dbReference type="Pfam" id="PF01223">
    <property type="entry name" value="Endonuclease_NS"/>
    <property type="match status" value="1"/>
</dbReference>
<feature type="domain" description="ENPP1-3/EXOG-like endonuclease/phosphodiesterase" evidence="3">
    <location>
        <begin position="402"/>
        <end position="628"/>
    </location>
</feature>
<dbReference type="GO" id="GO:0004519">
    <property type="term" value="F:endonuclease activity"/>
    <property type="evidence" value="ECO:0007669"/>
    <property type="project" value="TreeGrafter"/>
</dbReference>
<sequence length="657" mass="72412">MNTRALLESQGRLEALKSGGRLEAAKRAIEAGHPFVEQLGLDIPDTLDALDMSLGQLEAAGTPLTQLEAIVRLVTRPPMVVENGAVSLIPLPDEFGADIDIKIKRNEHWIGSVGRVEFINHSMTWGGTAWVVGEEADGRHLLVVTNRHVAKIVARRNARGEGVFMRSPFTMVRYGARVDFNEEVGALPSDERPAEILRFTYLADDASADVAIGRIEKPAGFAVAPLPLVDTDAETDEIVAVIGYPAFDSRNDRTEMEKYFKGLYDVKRFAPGKMMPVEPGTVLSHDCTTLGGNSGSPILSLDRNKVVGLHFAGAYGIANSAVRASTLRDLLSGNRPTQVLVEASLEQEVADGFHDPNHFIGRNGYDPNFLSKKVDFPKLPDGMFNLASPTDALAGRPHELRYTHFGLLYDVDRRSPVVTVVNIDGEKAIKIKRKKPDKWFFDRRIPVEAQLGKGDFPGDLDRGHMVRREDPNWGDDRPVAQLANDDTFHYTNASPQHSSLNQNRSTWQGLENHILDSTKTHAFRATVFTGPLFDDDEDPFLDGVGINLPLQYWKVVVMDALQDDGSLRLHATAYLLSQGQAIQKYLQDRRESEAVEGFAFGEYKTFQVSVAFLEDLSGFDFGPLRDADPLAALADELELPDSGPQFVEITGADSLVL</sequence>